<organism evidence="1 2">
    <name type="scientific">Rhodopirellula baltica (strain DSM 10527 / NCIMB 13988 / SH1)</name>
    <dbReference type="NCBI Taxonomy" id="243090"/>
    <lineage>
        <taxon>Bacteria</taxon>
        <taxon>Pseudomonadati</taxon>
        <taxon>Planctomycetota</taxon>
        <taxon>Planctomycetia</taxon>
        <taxon>Pirellulales</taxon>
        <taxon>Pirellulaceae</taxon>
        <taxon>Rhodopirellula</taxon>
    </lineage>
</organism>
<evidence type="ECO:0000313" key="1">
    <source>
        <dbReference type="EMBL" id="CAD73910.1"/>
    </source>
</evidence>
<dbReference type="EnsemblBacteria" id="CAD73910">
    <property type="protein sequence ID" value="CAD73910"/>
    <property type="gene ID" value="RB4648"/>
</dbReference>
<dbReference type="PATRIC" id="fig|243090.15.peg.2179"/>
<dbReference type="AlphaFoldDB" id="Q7US87"/>
<protein>
    <submittedName>
        <fullName evidence="1">Uncharacterized protein</fullName>
    </submittedName>
</protein>
<dbReference type="InParanoid" id="Q7US87"/>
<dbReference type="STRING" id="243090.RB4648"/>
<accession>Q7US87</accession>
<dbReference type="EMBL" id="BX294140">
    <property type="protein sequence ID" value="CAD73910.1"/>
    <property type="molecule type" value="Genomic_DNA"/>
</dbReference>
<sequence length="147" mass="16538">MIGRLDAARFRQPVAAPNRPAMRRWPHRVIPTKRPIAESHEQILDVGRIPCLPTIPGPPRPPSAESILRRSVRWRVDAGLNRMTCVAAKSDGRKRDTVISAIGNRNSPPEPKTLPNRNKLPQRRFNASFGELNSAAAFRLPIRHPVR</sequence>
<dbReference type="HOGENOM" id="CLU_1766535_0_0_0"/>
<evidence type="ECO:0000313" key="2">
    <source>
        <dbReference type="Proteomes" id="UP000001025"/>
    </source>
</evidence>
<reference evidence="1 2" key="1">
    <citation type="journal article" date="2003" name="Proc. Natl. Acad. Sci. U.S.A.">
        <title>Complete genome sequence of the marine planctomycete Pirellula sp. strain 1.</title>
        <authorList>
            <person name="Gloeckner F.O."/>
            <person name="Kube M."/>
            <person name="Bauer M."/>
            <person name="Teeling H."/>
            <person name="Lombardot T."/>
            <person name="Ludwig W."/>
            <person name="Gade D."/>
            <person name="Beck A."/>
            <person name="Borzym K."/>
            <person name="Heitmann K."/>
            <person name="Rabus R."/>
            <person name="Schlesner H."/>
            <person name="Amann R."/>
            <person name="Reinhardt R."/>
        </authorList>
    </citation>
    <scope>NUCLEOTIDE SEQUENCE [LARGE SCALE GENOMIC DNA]</scope>
    <source>
        <strain evidence="2">DSM 10527 / NCIMB 13988 / SH1</strain>
    </source>
</reference>
<keyword evidence="2" id="KW-1185">Reference proteome</keyword>
<proteinExistence type="predicted"/>
<name>Q7US87_RHOBA</name>
<dbReference type="KEGG" id="rba:RB4648"/>
<dbReference type="Proteomes" id="UP000001025">
    <property type="component" value="Chromosome"/>
</dbReference>
<gene>
    <name evidence="1" type="ordered locus">RB4648</name>
</gene>